<evidence type="ECO:0000256" key="3">
    <source>
        <dbReference type="ARBA" id="ARBA00023295"/>
    </source>
</evidence>
<dbReference type="Proteomes" id="UP000674938">
    <property type="component" value="Unassembled WGS sequence"/>
</dbReference>
<dbReference type="GO" id="GO:0005829">
    <property type="term" value="C:cytosol"/>
    <property type="evidence" value="ECO:0007669"/>
    <property type="project" value="TreeGrafter"/>
</dbReference>
<dbReference type="GO" id="GO:0008706">
    <property type="term" value="F:6-phospho-beta-glucosidase activity"/>
    <property type="evidence" value="ECO:0007669"/>
    <property type="project" value="UniProtKB-EC"/>
</dbReference>
<evidence type="ECO:0000313" key="6">
    <source>
        <dbReference type="Proteomes" id="UP000674938"/>
    </source>
</evidence>
<dbReference type="PANTHER" id="PTHR10353">
    <property type="entry name" value="GLYCOSYL HYDROLASE"/>
    <property type="match status" value="1"/>
</dbReference>
<reference evidence="5" key="1">
    <citation type="submission" date="2020-12" db="EMBL/GenBank/DDBJ databases">
        <title>Vagococcus allomyrinae sp. nov. and Enterococcus lavae sp. nov., isolated from the larvae of Allomyrina dichotoma.</title>
        <authorList>
            <person name="Lee S.D."/>
        </authorList>
    </citation>
    <scope>NUCLEOTIDE SEQUENCE</scope>
    <source>
        <strain evidence="5">BWB3-3</strain>
    </source>
</reference>
<dbReference type="InterPro" id="IPR001360">
    <property type="entry name" value="Glyco_hydro_1"/>
</dbReference>
<dbReference type="EC" id="3.2.1.86" evidence="5"/>
<evidence type="ECO:0000313" key="5">
    <source>
        <dbReference type="EMBL" id="MBP1043308.1"/>
    </source>
</evidence>
<dbReference type="RefSeq" id="WP_209531118.1">
    <property type="nucleotide sequence ID" value="NZ_JAEEGA010000015.1"/>
</dbReference>
<dbReference type="PROSITE" id="PS00653">
    <property type="entry name" value="GLYCOSYL_HYDROL_F1_2"/>
    <property type="match status" value="1"/>
</dbReference>
<keyword evidence="3 5" id="KW-0326">Glycosidase</keyword>
<dbReference type="SUPFAM" id="SSF51445">
    <property type="entry name" value="(Trans)glycosidases"/>
    <property type="match status" value="1"/>
</dbReference>
<comment type="caution">
    <text evidence="5">The sequence shown here is derived from an EMBL/GenBank/DDBJ whole genome shotgun (WGS) entry which is preliminary data.</text>
</comment>
<comment type="similarity">
    <text evidence="1 4">Belongs to the glycosyl hydrolase 1 family.</text>
</comment>
<dbReference type="Gene3D" id="3.20.20.80">
    <property type="entry name" value="Glycosidases"/>
    <property type="match status" value="1"/>
</dbReference>
<sequence>MFKSDFLWGGAVAAHQIEGGWDQGGKGVSIADVMTAGANGVAREITAGVIPGKNYPNHEAIDFYHRYPEDIALLAEMGLKAFRTSIAWSRIFPKGDEKEPNEAGLQFYDDLFDELLKHGIEPIITLSHFEMPYHLHEAYGGFKNKKLIDFFVNFAEVVMTRYQKKVTYWMTFNEINNQAGGHEALHNWTNSGVIVAEGENAEEIIYQASLYELIASAKVVALGHQINSNLQIGCMMAYVPVYPYSCNPVDMMASVKGMNLRFFYNDVHARGEIPAYTLNEWQRKGYEIEYTAEDLAALKAGTVDFIGFSYYMSGTVTANPEVEGHLIGDGLKITQNEYIKASDWGWPIDPVGLRYVLNVLEQRYNLPMMIVENGFGAYDTLEEDGSINDDYRINYLTEHIKQMALAINEDGVNLIGYTPWGIIDIVSFGTGEMEKRYGFIYVDKDNQGKGTLARSKKKSFAWYQEVIATNGGSLSNK</sequence>
<dbReference type="Pfam" id="PF00232">
    <property type="entry name" value="Glyco_hydro_1"/>
    <property type="match status" value="1"/>
</dbReference>
<evidence type="ECO:0000256" key="2">
    <source>
        <dbReference type="ARBA" id="ARBA00022801"/>
    </source>
</evidence>
<dbReference type="InterPro" id="IPR033132">
    <property type="entry name" value="GH_1_N_CS"/>
</dbReference>
<dbReference type="EMBL" id="JAEEGA010000015">
    <property type="protein sequence ID" value="MBP1043308.1"/>
    <property type="molecule type" value="Genomic_DNA"/>
</dbReference>
<evidence type="ECO:0000256" key="1">
    <source>
        <dbReference type="ARBA" id="ARBA00010838"/>
    </source>
</evidence>
<dbReference type="FunFam" id="3.20.20.80:FF:000004">
    <property type="entry name" value="Beta-glucosidase 6-phospho-beta-glucosidase"/>
    <property type="match status" value="1"/>
</dbReference>
<name>A0A940PG46_9ENTE</name>
<accession>A0A940PG46</accession>
<dbReference type="NCBIfam" id="NF007154">
    <property type="entry name" value="PRK09589.1"/>
    <property type="match status" value="1"/>
</dbReference>
<dbReference type="GO" id="GO:0016052">
    <property type="term" value="P:carbohydrate catabolic process"/>
    <property type="evidence" value="ECO:0007669"/>
    <property type="project" value="TreeGrafter"/>
</dbReference>
<organism evidence="5 6">
    <name type="scientific">Vagococcus allomyrinae</name>
    <dbReference type="NCBI Taxonomy" id="2794353"/>
    <lineage>
        <taxon>Bacteria</taxon>
        <taxon>Bacillati</taxon>
        <taxon>Bacillota</taxon>
        <taxon>Bacilli</taxon>
        <taxon>Lactobacillales</taxon>
        <taxon>Enterococcaceae</taxon>
        <taxon>Vagococcus</taxon>
    </lineage>
</organism>
<proteinExistence type="inferred from homology"/>
<keyword evidence="2 5" id="KW-0378">Hydrolase</keyword>
<evidence type="ECO:0000256" key="4">
    <source>
        <dbReference type="RuleBase" id="RU003690"/>
    </source>
</evidence>
<dbReference type="InterPro" id="IPR017853">
    <property type="entry name" value="GH"/>
</dbReference>
<gene>
    <name evidence="5" type="ORF">I6N95_19995</name>
</gene>
<dbReference type="AlphaFoldDB" id="A0A940PG46"/>
<protein>
    <submittedName>
        <fullName evidence="5">6-phospho-beta-glucosidase</fullName>
        <ecNumber evidence="5">3.2.1.86</ecNumber>
    </submittedName>
</protein>
<keyword evidence="6" id="KW-1185">Reference proteome</keyword>
<dbReference type="PANTHER" id="PTHR10353:SF85">
    <property type="entry name" value="ARYL-PHOSPHO-BETA-D-GLUCOSIDASE BGLA"/>
    <property type="match status" value="1"/>
</dbReference>
<dbReference type="PRINTS" id="PR00131">
    <property type="entry name" value="GLHYDRLASE1"/>
</dbReference>